<name>A0ABW2RI21_9BACL</name>
<evidence type="ECO:0000313" key="1">
    <source>
        <dbReference type="EMBL" id="MFC7440579.1"/>
    </source>
</evidence>
<dbReference type="RefSeq" id="WP_379863861.1">
    <property type="nucleotide sequence ID" value="NZ_JBHTBW010000015.1"/>
</dbReference>
<gene>
    <name evidence="1" type="ORF">ACFQNG_05395</name>
</gene>
<dbReference type="Proteomes" id="UP001596500">
    <property type="component" value="Unassembled WGS sequence"/>
</dbReference>
<dbReference type="EMBL" id="JBHTBW010000015">
    <property type="protein sequence ID" value="MFC7440579.1"/>
    <property type="molecule type" value="Genomic_DNA"/>
</dbReference>
<protein>
    <recommendedName>
        <fullName evidence="3">DUF1064 domain-containing protein</fullName>
    </recommendedName>
</protein>
<reference evidence="2" key="1">
    <citation type="journal article" date="2019" name="Int. J. Syst. Evol. Microbiol.">
        <title>The Global Catalogue of Microorganisms (GCM) 10K type strain sequencing project: providing services to taxonomists for standard genome sequencing and annotation.</title>
        <authorList>
            <consortium name="The Broad Institute Genomics Platform"/>
            <consortium name="The Broad Institute Genome Sequencing Center for Infectious Disease"/>
            <person name="Wu L."/>
            <person name="Ma J."/>
        </authorList>
    </citation>
    <scope>NUCLEOTIDE SEQUENCE [LARGE SCALE GENOMIC DNA]</scope>
    <source>
        <strain evidence="2">CGMCC 1.12942</strain>
    </source>
</reference>
<accession>A0ABW2RI21</accession>
<evidence type="ECO:0008006" key="3">
    <source>
        <dbReference type="Google" id="ProtNLM"/>
    </source>
</evidence>
<organism evidence="1 2">
    <name type="scientific">Laceyella putida</name>
    <dbReference type="NCBI Taxonomy" id="110101"/>
    <lineage>
        <taxon>Bacteria</taxon>
        <taxon>Bacillati</taxon>
        <taxon>Bacillota</taxon>
        <taxon>Bacilli</taxon>
        <taxon>Bacillales</taxon>
        <taxon>Thermoactinomycetaceae</taxon>
        <taxon>Laceyella</taxon>
    </lineage>
</organism>
<sequence length="126" mass="14789">MSKFQRFFSGVTETHDNAEEKELRTRYYRNRLRDAVEALKQIPNQKTGFHLVHVDEKRGEIMLEYKNGLGMKHDLVVTVYELTPIQLAVDVHAALRSRFVDLGWNVKAIGDIYEALDRQLTKDERR</sequence>
<keyword evidence="2" id="KW-1185">Reference proteome</keyword>
<proteinExistence type="predicted"/>
<comment type="caution">
    <text evidence="1">The sequence shown here is derived from an EMBL/GenBank/DDBJ whole genome shotgun (WGS) entry which is preliminary data.</text>
</comment>
<evidence type="ECO:0000313" key="2">
    <source>
        <dbReference type="Proteomes" id="UP001596500"/>
    </source>
</evidence>